<keyword evidence="9" id="KW-1185">Reference proteome</keyword>
<dbReference type="Gene3D" id="1.25.40.390">
    <property type="match status" value="1"/>
</dbReference>
<dbReference type="GO" id="GO:0009279">
    <property type="term" value="C:cell outer membrane"/>
    <property type="evidence" value="ECO:0007669"/>
    <property type="project" value="UniProtKB-SubCell"/>
</dbReference>
<dbReference type="EMBL" id="BKAU01000001">
    <property type="protein sequence ID" value="GEP94013.1"/>
    <property type="molecule type" value="Genomic_DNA"/>
</dbReference>
<dbReference type="Pfam" id="PF14322">
    <property type="entry name" value="SusD-like_3"/>
    <property type="match status" value="1"/>
</dbReference>
<dbReference type="InterPro" id="IPR011990">
    <property type="entry name" value="TPR-like_helical_dom_sf"/>
</dbReference>
<comment type="similarity">
    <text evidence="2">Belongs to the SusD family.</text>
</comment>
<accession>A0A512RE92</accession>
<dbReference type="CDD" id="cd08977">
    <property type="entry name" value="SusD"/>
    <property type="match status" value="1"/>
</dbReference>
<protein>
    <recommendedName>
        <fullName evidence="10">Starch-binding protein</fullName>
    </recommendedName>
</protein>
<keyword evidence="5" id="KW-0998">Cell outer membrane</keyword>
<keyword evidence="3" id="KW-0732">Signal</keyword>
<reference evidence="8 9" key="1">
    <citation type="submission" date="2019-07" db="EMBL/GenBank/DDBJ databases">
        <title>Whole genome shotgun sequence of Chitinophaga cymbidii NBRC 109752.</title>
        <authorList>
            <person name="Hosoyama A."/>
            <person name="Uohara A."/>
            <person name="Ohji S."/>
            <person name="Ichikawa N."/>
        </authorList>
    </citation>
    <scope>NUCLEOTIDE SEQUENCE [LARGE SCALE GENOMIC DNA]</scope>
    <source>
        <strain evidence="8 9">NBRC 109752</strain>
    </source>
</reference>
<gene>
    <name evidence="8" type="ORF">CCY01nite_02730</name>
</gene>
<evidence type="ECO:0000259" key="7">
    <source>
        <dbReference type="Pfam" id="PF14322"/>
    </source>
</evidence>
<evidence type="ECO:0000256" key="5">
    <source>
        <dbReference type="ARBA" id="ARBA00023237"/>
    </source>
</evidence>
<dbReference type="Proteomes" id="UP000321436">
    <property type="component" value="Unassembled WGS sequence"/>
</dbReference>
<dbReference type="InterPro" id="IPR033985">
    <property type="entry name" value="SusD-like_N"/>
</dbReference>
<dbReference type="RefSeq" id="WP_146857513.1">
    <property type="nucleotide sequence ID" value="NZ_BKAU01000001.1"/>
</dbReference>
<evidence type="ECO:0000256" key="2">
    <source>
        <dbReference type="ARBA" id="ARBA00006275"/>
    </source>
</evidence>
<proteinExistence type="inferred from homology"/>
<evidence type="ECO:0000256" key="3">
    <source>
        <dbReference type="ARBA" id="ARBA00022729"/>
    </source>
</evidence>
<name>A0A512RE92_9BACT</name>
<dbReference type="Pfam" id="PF07980">
    <property type="entry name" value="SusD_RagB"/>
    <property type="match status" value="1"/>
</dbReference>
<dbReference type="OrthoDB" id="5694214at2"/>
<dbReference type="AlphaFoldDB" id="A0A512RE92"/>
<comment type="caution">
    <text evidence="8">The sequence shown here is derived from an EMBL/GenBank/DDBJ whole genome shotgun (WGS) entry which is preliminary data.</text>
</comment>
<evidence type="ECO:0000256" key="1">
    <source>
        <dbReference type="ARBA" id="ARBA00004442"/>
    </source>
</evidence>
<dbReference type="InterPro" id="IPR012944">
    <property type="entry name" value="SusD_RagB_dom"/>
</dbReference>
<keyword evidence="4" id="KW-0472">Membrane</keyword>
<evidence type="ECO:0008006" key="10">
    <source>
        <dbReference type="Google" id="ProtNLM"/>
    </source>
</evidence>
<feature type="domain" description="RagB/SusD" evidence="6">
    <location>
        <begin position="290"/>
        <end position="563"/>
    </location>
</feature>
<dbReference type="PROSITE" id="PS51257">
    <property type="entry name" value="PROKAR_LIPOPROTEIN"/>
    <property type="match status" value="1"/>
</dbReference>
<evidence type="ECO:0000313" key="8">
    <source>
        <dbReference type="EMBL" id="GEP94013.1"/>
    </source>
</evidence>
<organism evidence="8 9">
    <name type="scientific">Chitinophaga cymbidii</name>
    <dbReference type="NCBI Taxonomy" id="1096750"/>
    <lineage>
        <taxon>Bacteria</taxon>
        <taxon>Pseudomonadati</taxon>
        <taxon>Bacteroidota</taxon>
        <taxon>Chitinophagia</taxon>
        <taxon>Chitinophagales</taxon>
        <taxon>Chitinophagaceae</taxon>
        <taxon>Chitinophaga</taxon>
    </lineage>
</organism>
<feature type="domain" description="SusD-like N-terminal" evidence="7">
    <location>
        <begin position="67"/>
        <end position="219"/>
    </location>
</feature>
<evidence type="ECO:0000259" key="6">
    <source>
        <dbReference type="Pfam" id="PF07980"/>
    </source>
</evidence>
<evidence type="ECO:0000313" key="9">
    <source>
        <dbReference type="Proteomes" id="UP000321436"/>
    </source>
</evidence>
<dbReference type="SUPFAM" id="SSF48452">
    <property type="entry name" value="TPR-like"/>
    <property type="match status" value="1"/>
</dbReference>
<comment type="subcellular location">
    <subcellularLocation>
        <location evidence="1">Cell outer membrane</location>
    </subcellularLocation>
</comment>
<evidence type="ECO:0000256" key="4">
    <source>
        <dbReference type="ARBA" id="ARBA00023136"/>
    </source>
</evidence>
<sequence>MKNISYILLIMVCVTAACKKDIEQEPKELLTEDLIFDPVDRSGTYAEQFLNGIYSSLPTGFNRVGGNFLDASTDDAISSQDGTSIENLSKGRVSASSHPDDAWAKNYTGIRKANLFLSKVDRTGNAAEVRSFWKAEARFLRAMFYFELLKRYGGVPLVGDTVFNYTDDLRYERNTFAECVDYIVQECDAIKDLVRPDPLSTNDWGRASKGIVMTLKARVLLYAASPLFNGGVVTTDPQRAALQGYPSYDANRWDAAAKACKDVIDLNIYGLESNYLNIFTTRRSTAAKPEVILAFLRNSTTDVERNNGPIGFANQANGEGRTSPTQELVDAFPMKDGTPIAEAADYDPGNPYVNRDPRLGHTVLYNGVKWLNRPLETFDGGLDKPDRNVIQTKTSYYLRKFMGNFTSATQYANTSHNFIIFRYADVVLGYAEALNEFAGPSDEVYQQLKDIRKRGGITAGADNMYGLEENMSKEDMREAVRGERRRELAFEEHRYWDLRRWKTAEQELNKDLTGMKITALDGGGFSYERVTAGKVMFAPHMYLYPIPFSEISKNANLLQNSGW</sequence>